<reference evidence="3" key="3">
    <citation type="submission" date="2010-09" db="EMBL/GenBank/DDBJ databases">
        <title>Annotation of Gaeumannomyces graminis var. tritici R3-111a-1.</title>
        <authorList>
            <consortium name="The Broad Institute Genome Sequencing Platform"/>
            <person name="Ma L.-J."/>
            <person name="Dead R."/>
            <person name="Young S.K."/>
            <person name="Zeng Q."/>
            <person name="Gargeya S."/>
            <person name="Fitzgerald M."/>
            <person name="Haas B."/>
            <person name="Abouelleil A."/>
            <person name="Alvarado L."/>
            <person name="Arachchi H.M."/>
            <person name="Berlin A."/>
            <person name="Brown A."/>
            <person name="Chapman S.B."/>
            <person name="Chen Z."/>
            <person name="Dunbar C."/>
            <person name="Freedman E."/>
            <person name="Gearin G."/>
            <person name="Gellesch M."/>
            <person name="Goldberg J."/>
            <person name="Griggs A."/>
            <person name="Gujja S."/>
            <person name="Heiman D."/>
            <person name="Howarth C."/>
            <person name="Larson L."/>
            <person name="Lui A."/>
            <person name="MacDonald P.J.P."/>
            <person name="Mehta T."/>
            <person name="Montmayeur A."/>
            <person name="Murphy C."/>
            <person name="Neiman D."/>
            <person name="Pearson M."/>
            <person name="Priest M."/>
            <person name="Roberts A."/>
            <person name="Saif S."/>
            <person name="Shea T."/>
            <person name="Shenoy N."/>
            <person name="Sisk P."/>
            <person name="Stolte C."/>
            <person name="Sykes S."/>
            <person name="Yandava C."/>
            <person name="Wortman J."/>
            <person name="Nusbaum C."/>
            <person name="Birren B."/>
        </authorList>
    </citation>
    <scope>NUCLEOTIDE SEQUENCE</scope>
    <source>
        <strain evidence="3">R3-111a-1</strain>
    </source>
</reference>
<feature type="transmembrane region" description="Helical" evidence="2">
    <location>
        <begin position="55"/>
        <end position="76"/>
    </location>
</feature>
<sequence length="261" mass="27333">MCLRVPSAGPICKSTAFLPKNQLSAAFLPSPVGNLTNTTAAPILQAARTLQEDKILAPFLLAPVVLLAATCALSSWYQKAPHNKIPRYGLAISAWAAAAAASLSSAATTQAGAALAYAAAGIHGLAVAAPSSLDDDGAVSSAPPAAFASRLVTRGAPLEGLQWAAAGFQVLTAGYAMAMIYSARFGRKDGPKQVSAPVINRYYEQTPAMSRHQQTYAVDRNERAPVISHPEPAPAISRPRQSYNTDASSRYSQFSETHNVI</sequence>
<evidence type="ECO:0000256" key="2">
    <source>
        <dbReference type="SAM" id="Phobius"/>
    </source>
</evidence>
<keyword evidence="2" id="KW-0812">Transmembrane</keyword>
<dbReference type="VEuPathDB" id="FungiDB:GGTG_08747"/>
<dbReference type="EnsemblFungi" id="EJT74909">
    <property type="protein sequence ID" value="EJT74909"/>
    <property type="gene ID" value="GGTG_08747"/>
</dbReference>
<evidence type="ECO:0000313" key="4">
    <source>
        <dbReference type="EnsemblFungi" id="EJT74909"/>
    </source>
</evidence>
<reference evidence="3" key="2">
    <citation type="submission" date="2010-07" db="EMBL/GenBank/DDBJ databases">
        <authorList>
            <consortium name="The Broad Institute Genome Sequencing Platform"/>
            <consortium name="Broad Institute Genome Sequencing Center for Infectious Disease"/>
            <person name="Ma L.-J."/>
            <person name="Dead R."/>
            <person name="Young S."/>
            <person name="Zeng Q."/>
            <person name="Koehrsen M."/>
            <person name="Alvarado L."/>
            <person name="Berlin A."/>
            <person name="Chapman S.B."/>
            <person name="Chen Z."/>
            <person name="Freedman E."/>
            <person name="Gellesch M."/>
            <person name="Goldberg J."/>
            <person name="Griggs A."/>
            <person name="Gujja S."/>
            <person name="Heilman E.R."/>
            <person name="Heiman D."/>
            <person name="Hepburn T."/>
            <person name="Howarth C."/>
            <person name="Jen D."/>
            <person name="Larson L."/>
            <person name="Mehta T."/>
            <person name="Neiman D."/>
            <person name="Pearson M."/>
            <person name="Roberts A."/>
            <person name="Saif S."/>
            <person name="Shea T."/>
            <person name="Shenoy N."/>
            <person name="Sisk P."/>
            <person name="Stolte C."/>
            <person name="Sykes S."/>
            <person name="Walk T."/>
            <person name="White J."/>
            <person name="Yandava C."/>
            <person name="Haas B."/>
            <person name="Nusbaum C."/>
            <person name="Birren B."/>
        </authorList>
    </citation>
    <scope>NUCLEOTIDE SEQUENCE</scope>
    <source>
        <strain evidence="3">R3-111a-1</strain>
    </source>
</reference>
<dbReference type="AlphaFoldDB" id="J3P5F8"/>
<reference evidence="4" key="5">
    <citation type="submission" date="2018-04" db="UniProtKB">
        <authorList>
            <consortium name="EnsemblFungi"/>
        </authorList>
    </citation>
    <scope>IDENTIFICATION</scope>
    <source>
        <strain evidence="4">R3-111a-1</strain>
    </source>
</reference>
<reference evidence="5" key="1">
    <citation type="submission" date="2010-07" db="EMBL/GenBank/DDBJ databases">
        <title>The genome sequence of Gaeumannomyces graminis var. tritici strain R3-111a-1.</title>
        <authorList>
            <consortium name="The Broad Institute Genome Sequencing Platform"/>
            <person name="Ma L.-J."/>
            <person name="Dead R."/>
            <person name="Young S."/>
            <person name="Zeng Q."/>
            <person name="Koehrsen M."/>
            <person name="Alvarado L."/>
            <person name="Berlin A."/>
            <person name="Chapman S.B."/>
            <person name="Chen Z."/>
            <person name="Freedman E."/>
            <person name="Gellesch M."/>
            <person name="Goldberg J."/>
            <person name="Griggs A."/>
            <person name="Gujja S."/>
            <person name="Heilman E.R."/>
            <person name="Heiman D."/>
            <person name="Hepburn T."/>
            <person name="Howarth C."/>
            <person name="Jen D."/>
            <person name="Larson L."/>
            <person name="Mehta T."/>
            <person name="Neiman D."/>
            <person name="Pearson M."/>
            <person name="Roberts A."/>
            <person name="Saif S."/>
            <person name="Shea T."/>
            <person name="Shenoy N."/>
            <person name="Sisk P."/>
            <person name="Stolte C."/>
            <person name="Sykes S."/>
            <person name="Walk T."/>
            <person name="White J."/>
            <person name="Yandava C."/>
            <person name="Haas B."/>
            <person name="Nusbaum C."/>
            <person name="Birren B."/>
        </authorList>
    </citation>
    <scope>NUCLEOTIDE SEQUENCE [LARGE SCALE GENOMIC DNA]</scope>
    <source>
        <strain evidence="5">R3-111a-1</strain>
    </source>
</reference>
<feature type="compositionally biased region" description="Polar residues" evidence="1">
    <location>
        <begin position="239"/>
        <end position="261"/>
    </location>
</feature>
<accession>J3P5F8</accession>
<feature type="transmembrane region" description="Helical" evidence="2">
    <location>
        <begin position="88"/>
        <end position="107"/>
    </location>
</feature>
<dbReference type="Proteomes" id="UP000006039">
    <property type="component" value="Unassembled WGS sequence"/>
</dbReference>
<evidence type="ECO:0000313" key="3">
    <source>
        <dbReference type="EMBL" id="EJT74909.1"/>
    </source>
</evidence>
<protein>
    <submittedName>
        <fullName evidence="3 4">Uncharacterized protein</fullName>
    </submittedName>
</protein>
<dbReference type="HOGENOM" id="CLU_1065762_0_0_1"/>
<gene>
    <name evidence="4" type="primary">20349205</name>
    <name evidence="3" type="ORF">GGTG_08747</name>
</gene>
<proteinExistence type="predicted"/>
<dbReference type="EMBL" id="GL385398">
    <property type="protein sequence ID" value="EJT74909.1"/>
    <property type="molecule type" value="Genomic_DNA"/>
</dbReference>
<name>J3P5F8_GAET3</name>
<keyword evidence="2" id="KW-0472">Membrane</keyword>
<evidence type="ECO:0000256" key="1">
    <source>
        <dbReference type="SAM" id="MobiDB-lite"/>
    </source>
</evidence>
<reference evidence="4" key="4">
    <citation type="journal article" date="2015" name="G3 (Bethesda)">
        <title>Genome sequences of three phytopathogenic species of the Magnaporthaceae family of fungi.</title>
        <authorList>
            <person name="Okagaki L.H."/>
            <person name="Nunes C.C."/>
            <person name="Sailsbery J."/>
            <person name="Clay B."/>
            <person name="Brown D."/>
            <person name="John T."/>
            <person name="Oh Y."/>
            <person name="Young N."/>
            <person name="Fitzgerald M."/>
            <person name="Haas B.J."/>
            <person name="Zeng Q."/>
            <person name="Young S."/>
            <person name="Adiconis X."/>
            <person name="Fan L."/>
            <person name="Levin J.Z."/>
            <person name="Mitchell T.K."/>
            <person name="Okubara P.A."/>
            <person name="Farman M.L."/>
            <person name="Kohn L.M."/>
            <person name="Birren B."/>
            <person name="Ma L.-J."/>
            <person name="Dean R.A."/>
        </authorList>
    </citation>
    <scope>NUCLEOTIDE SEQUENCE</scope>
    <source>
        <strain evidence="4">R3-111a-1</strain>
    </source>
</reference>
<feature type="transmembrane region" description="Helical" evidence="2">
    <location>
        <begin position="161"/>
        <end position="183"/>
    </location>
</feature>
<keyword evidence="5" id="KW-1185">Reference proteome</keyword>
<organism evidence="3">
    <name type="scientific">Gaeumannomyces tritici (strain R3-111a-1)</name>
    <name type="common">Wheat and barley take-all root rot fungus</name>
    <name type="synonym">Gaeumannomyces graminis var. tritici</name>
    <dbReference type="NCBI Taxonomy" id="644352"/>
    <lineage>
        <taxon>Eukaryota</taxon>
        <taxon>Fungi</taxon>
        <taxon>Dikarya</taxon>
        <taxon>Ascomycota</taxon>
        <taxon>Pezizomycotina</taxon>
        <taxon>Sordariomycetes</taxon>
        <taxon>Sordariomycetidae</taxon>
        <taxon>Magnaporthales</taxon>
        <taxon>Magnaporthaceae</taxon>
        <taxon>Gaeumannomyces</taxon>
    </lineage>
</organism>
<evidence type="ECO:0000313" key="5">
    <source>
        <dbReference type="Proteomes" id="UP000006039"/>
    </source>
</evidence>
<keyword evidence="2" id="KW-1133">Transmembrane helix</keyword>
<dbReference type="RefSeq" id="XP_009224853.1">
    <property type="nucleotide sequence ID" value="XM_009226589.1"/>
</dbReference>
<feature type="region of interest" description="Disordered" evidence="1">
    <location>
        <begin position="228"/>
        <end position="261"/>
    </location>
</feature>
<dbReference type="GeneID" id="20349205"/>